<comment type="caution">
    <text evidence="2">The sequence shown here is derived from an EMBL/GenBank/DDBJ whole genome shotgun (WGS) entry which is preliminary data.</text>
</comment>
<keyword evidence="3" id="KW-1185">Reference proteome</keyword>
<dbReference type="Proteomes" id="UP001371456">
    <property type="component" value="Unassembled WGS sequence"/>
</dbReference>
<proteinExistence type="predicted"/>
<name>A0AAN8XZN0_SOLBU</name>
<dbReference type="AlphaFoldDB" id="A0AAN8XZN0"/>
<dbReference type="Gene3D" id="3.60.10.10">
    <property type="entry name" value="Endonuclease/exonuclease/phosphatase"/>
    <property type="match status" value="1"/>
</dbReference>
<gene>
    <name evidence="2" type="ORF">RDI58_029128</name>
</gene>
<evidence type="ECO:0000313" key="2">
    <source>
        <dbReference type="EMBL" id="KAK6773889.1"/>
    </source>
</evidence>
<reference evidence="2 3" key="1">
    <citation type="submission" date="2024-02" db="EMBL/GenBank/DDBJ databases">
        <title>de novo genome assembly of Solanum bulbocastanum strain 11H21.</title>
        <authorList>
            <person name="Hosaka A.J."/>
        </authorList>
    </citation>
    <scope>NUCLEOTIDE SEQUENCE [LARGE SCALE GENOMIC DNA]</scope>
    <source>
        <tissue evidence="2">Young leaves</tissue>
    </source>
</reference>
<feature type="region of interest" description="Disordered" evidence="1">
    <location>
        <begin position="29"/>
        <end position="50"/>
    </location>
</feature>
<dbReference type="EMBL" id="JBANQN010000012">
    <property type="protein sequence ID" value="KAK6773889.1"/>
    <property type="molecule type" value="Genomic_DNA"/>
</dbReference>
<feature type="compositionally biased region" description="Basic and acidic residues" evidence="1">
    <location>
        <begin position="35"/>
        <end position="49"/>
    </location>
</feature>
<dbReference type="InterPro" id="IPR036691">
    <property type="entry name" value="Endo/exonu/phosph_ase_sf"/>
</dbReference>
<evidence type="ECO:0000256" key="1">
    <source>
        <dbReference type="SAM" id="MobiDB-lite"/>
    </source>
</evidence>
<organism evidence="2 3">
    <name type="scientific">Solanum bulbocastanum</name>
    <name type="common">Wild potato</name>
    <dbReference type="NCBI Taxonomy" id="147425"/>
    <lineage>
        <taxon>Eukaryota</taxon>
        <taxon>Viridiplantae</taxon>
        <taxon>Streptophyta</taxon>
        <taxon>Embryophyta</taxon>
        <taxon>Tracheophyta</taxon>
        <taxon>Spermatophyta</taxon>
        <taxon>Magnoliopsida</taxon>
        <taxon>eudicotyledons</taxon>
        <taxon>Gunneridae</taxon>
        <taxon>Pentapetalae</taxon>
        <taxon>asterids</taxon>
        <taxon>lamiids</taxon>
        <taxon>Solanales</taxon>
        <taxon>Solanaceae</taxon>
        <taxon>Solanoideae</taxon>
        <taxon>Solaneae</taxon>
        <taxon>Solanum</taxon>
    </lineage>
</organism>
<accession>A0AAN8XZN0</accession>
<sequence>MEIHEPPLPLQQKCADKLHLDCSEGQGKTIVNKNNRGEDIDPGVHDKNINQDIDYNSIHKPPDLNPAPADTRDEYDEVFHDVKFMETKVKTINSGEERIAQSDDKLTRVNINSEYQEMDLHRRNTKVDICIIKDIKQHVLTSATYHNNSRIHLTIVYAKCTEEQRRELWQVLINMASNIQGSWGAIGDYNFKTSGEEKKVGRSYRPEENLDFIEFLNECDLQEAGFTVTHLSRAYSDHAALQIMPALLLVKISNKTSHIRYFKFFNFRTEYQDYFKTVQEAWEEEIYGNPLYILHQKIKNVCKTLSSRSRRTYGDIYEVPKRLEAEIRSLEDNCVNDNSLENRRELNAKLNYKKQLRDIYMKCSQPSLQSTEKCSRQWCTSQGITDDDNNMLTAIPTIQEIRDSAFDMDKDGVPGPDGLSGYF</sequence>
<protein>
    <submittedName>
        <fullName evidence="2">Uncharacterized protein</fullName>
    </submittedName>
</protein>
<evidence type="ECO:0000313" key="3">
    <source>
        <dbReference type="Proteomes" id="UP001371456"/>
    </source>
</evidence>